<dbReference type="Proteomes" id="UP000515365">
    <property type="component" value="Segment"/>
</dbReference>
<keyword evidence="3" id="KW-1185">Reference proteome</keyword>
<reference evidence="2" key="1">
    <citation type="submission" date="2020-07" db="EMBL/GenBank/DDBJ databases">
        <title>Ralstonia phages.</title>
        <authorList>
            <person name="Trotereau A."/>
            <person name="Boyer C."/>
            <person name="Torres-Barcelo C."/>
        </authorList>
    </citation>
    <scope>NUCLEOTIDE SEQUENCE [LARGE SCALE GENOMIC DNA]</scope>
</reference>
<feature type="transmembrane region" description="Helical" evidence="1">
    <location>
        <begin position="30"/>
        <end position="49"/>
    </location>
</feature>
<name>A0A7G5B8L4_9CAUD</name>
<keyword evidence="1" id="KW-0472">Membrane</keyword>
<accession>A0A7G5B8L4</accession>
<evidence type="ECO:0000256" key="1">
    <source>
        <dbReference type="SAM" id="Phobius"/>
    </source>
</evidence>
<proteinExistence type="predicted"/>
<gene>
    <name evidence="2" type="ORF">B2_00002</name>
</gene>
<dbReference type="EMBL" id="MT740730">
    <property type="protein sequence ID" value="QMV32637.1"/>
    <property type="molecule type" value="Genomic_DNA"/>
</dbReference>
<evidence type="ECO:0000313" key="3">
    <source>
        <dbReference type="Proteomes" id="UP000515365"/>
    </source>
</evidence>
<evidence type="ECO:0000313" key="2">
    <source>
        <dbReference type="EMBL" id="QMV32637.1"/>
    </source>
</evidence>
<keyword evidence="1" id="KW-0812">Transmembrane</keyword>
<sequence>MEKLSHIAKKIAERYSQFDSWAGEHFPKTYITVVLAIVAALFIMLGHALRDDNPRPTAYDGEGCSAVVSGHCV</sequence>
<organism evidence="2 3">
    <name type="scientific">Ralstonia phage Cimandef</name>
    <dbReference type="NCBI Taxonomy" id="2759720"/>
    <lineage>
        <taxon>Viruses</taxon>
        <taxon>Duplodnaviria</taxon>
        <taxon>Heunggongvirae</taxon>
        <taxon>Uroviricota</taxon>
        <taxon>Caudoviricetes</taxon>
        <taxon>Cimandefvirus</taxon>
        <taxon>Cimandefvirus cimandef</taxon>
    </lineage>
</organism>
<protein>
    <submittedName>
        <fullName evidence="2">Uncharacterized protein</fullName>
    </submittedName>
</protein>
<keyword evidence="1" id="KW-1133">Transmembrane helix</keyword>